<accession>A0A4R2GGL3</accession>
<gene>
    <name evidence="2" type="ORF">EV194_10833</name>
</gene>
<feature type="transmembrane region" description="Helical" evidence="1">
    <location>
        <begin position="21"/>
        <end position="44"/>
    </location>
</feature>
<evidence type="ECO:0000313" key="2">
    <source>
        <dbReference type="EMBL" id="TCO07428.1"/>
    </source>
</evidence>
<comment type="caution">
    <text evidence="2">The sequence shown here is derived from an EMBL/GenBank/DDBJ whole genome shotgun (WGS) entry which is preliminary data.</text>
</comment>
<dbReference type="AlphaFoldDB" id="A0A4R2GGL3"/>
<keyword evidence="1" id="KW-0812">Transmembrane</keyword>
<dbReference type="EMBL" id="SLWK01000008">
    <property type="protein sequence ID" value="TCO07428.1"/>
    <property type="molecule type" value="Genomic_DNA"/>
</dbReference>
<dbReference type="OrthoDB" id="1112197at2"/>
<reference evidence="2 3" key="1">
    <citation type="submission" date="2019-03" db="EMBL/GenBank/DDBJ databases">
        <title>Genomic Encyclopedia of Type Strains, Phase IV (KMG-IV): sequencing the most valuable type-strain genomes for metagenomic binning, comparative biology and taxonomic classification.</title>
        <authorList>
            <person name="Goeker M."/>
        </authorList>
    </citation>
    <scope>NUCLEOTIDE SEQUENCE [LARGE SCALE GENOMIC DNA]</scope>
    <source>
        <strain evidence="2 3">DSM 24179</strain>
    </source>
</reference>
<name>A0A4R2GGL3_9BACT</name>
<keyword evidence="1" id="KW-1133">Transmembrane helix</keyword>
<organism evidence="2 3">
    <name type="scientific">Natronoflexus pectinivorans</name>
    <dbReference type="NCBI Taxonomy" id="682526"/>
    <lineage>
        <taxon>Bacteria</taxon>
        <taxon>Pseudomonadati</taxon>
        <taxon>Bacteroidota</taxon>
        <taxon>Bacteroidia</taxon>
        <taxon>Marinilabiliales</taxon>
        <taxon>Marinilabiliaceae</taxon>
        <taxon>Natronoflexus</taxon>
    </lineage>
</organism>
<keyword evidence="3" id="KW-1185">Reference proteome</keyword>
<evidence type="ECO:0000256" key="1">
    <source>
        <dbReference type="SAM" id="Phobius"/>
    </source>
</evidence>
<dbReference type="RefSeq" id="WP_132434132.1">
    <property type="nucleotide sequence ID" value="NZ_SLWK01000008.1"/>
</dbReference>
<protein>
    <submittedName>
        <fullName evidence="2">Uncharacterized protein</fullName>
    </submittedName>
</protein>
<keyword evidence="1" id="KW-0472">Membrane</keyword>
<evidence type="ECO:0000313" key="3">
    <source>
        <dbReference type="Proteomes" id="UP000295221"/>
    </source>
</evidence>
<sequence>MKKIYHQKNDSSVRNIFQRSWIFSGIIALIIMLLSSVDVFGNYVSISGRVGDYEDNSNWNPSSWGMAYPPEDGNVDKAMTISSNSTITRNGNLNPVTVTVNGTFKVYGDYANNQWGGVTVENGGRLEIFGNLTGSAAIDVKNNGVLIVHGNLESTGASVNVHGNLVVAGSFSTSSSTTIRNTGKLVVGGDFTHHGGGLNTQGNNDTKIYIINPDAVITAPGWSIIDNPNNYGDLEEFNDKESGELKDIVEAVVVPVFSGFQWVGNKGNNEWENASNWTGNRLPNPTSNVRIKASNDNPKITLNSGLVEVNDLLVESGAILTLKLGARLTVHGNLTIQDEGGLVLENSYEQGGMASLITHGQIAGHANVKLVLPKEKWYYLGSVIRDATFGNFSPGDQGSGTLVNVYRDRWYSTFTQHYETAMRKLEGVAVFYHKTSESDDLMEITYTGELNSGEISRTFAENRFQLMANPFPSFINWLDDAGWERENFESTIWYRTKIGESMTYVTFNRSAVPGARVSLFSDKGEYTEEEMSLIPPKQSFFVRPMGENRTITVNNRARVHGLPESQLKSSNNAYGDVIRITADNGLTRDGAVIYFSRNASEGIDEGDSEKYRNTDERVPEIFTRVGETELAINGLPELNQPTRTIPLVVRNRVSGDVTLTFDMSYYYGMHSVYLEDRDTGAFIHVTVGGEYVYTVSEPGERDDRFVLHFYMVSTDLEPEMEDPKAAAGIRINGVAGKALVSIDSQLLQMGEANIEVFSIEGQKVSETLARSSRTLVVLPRTSAIFIVRVTAGDVVKSERVVGVR</sequence>
<dbReference type="Proteomes" id="UP000295221">
    <property type="component" value="Unassembled WGS sequence"/>
</dbReference>
<proteinExistence type="predicted"/>